<sequence length="75" mass="8449">MHAPLNVVTVGEEENFGAMRSVSKSVLLRMTKKRIMIKNNNNGWTNKGLGHVQPIRCTNCACCLPEDKSIKKFFI</sequence>
<name>A0ACB9VAX1_9CETA</name>
<keyword evidence="2" id="KW-1185">Reference proteome</keyword>
<reference evidence="1" key="1">
    <citation type="submission" date="2022-03" db="EMBL/GenBank/DDBJ databases">
        <title>Genomic analyses of argali, domestic sheep and their hybrids provide insights into chromosomal evolution, heterosis and genetic basis of agronomic traits.</title>
        <authorList>
            <person name="Li M."/>
        </authorList>
    </citation>
    <scope>NUCLEOTIDE SEQUENCE</scope>
    <source>
        <strain evidence="1">F1 hybrid</strain>
    </source>
</reference>
<organism evidence="1 2">
    <name type="scientific">Ovis ammon polii x Ovis aries</name>
    <dbReference type="NCBI Taxonomy" id="2918886"/>
    <lineage>
        <taxon>Eukaryota</taxon>
        <taxon>Metazoa</taxon>
        <taxon>Chordata</taxon>
        <taxon>Craniata</taxon>
        <taxon>Vertebrata</taxon>
        <taxon>Euteleostomi</taxon>
        <taxon>Mammalia</taxon>
        <taxon>Eutheria</taxon>
        <taxon>Laurasiatheria</taxon>
        <taxon>Artiodactyla</taxon>
        <taxon>Ruminantia</taxon>
        <taxon>Pecora</taxon>
        <taxon>Bovidae</taxon>
        <taxon>Caprinae</taxon>
        <taxon>Ovis</taxon>
    </lineage>
</organism>
<dbReference type="EMBL" id="CM043028">
    <property type="protein sequence ID" value="KAI4586917.1"/>
    <property type="molecule type" value="Genomic_DNA"/>
</dbReference>
<accession>A0ACB9VAX1</accession>
<proteinExistence type="predicted"/>
<evidence type="ECO:0000313" key="1">
    <source>
        <dbReference type="EMBL" id="KAI4586917.1"/>
    </source>
</evidence>
<comment type="caution">
    <text evidence="1">The sequence shown here is derived from an EMBL/GenBank/DDBJ whole genome shotgun (WGS) entry which is preliminary data.</text>
</comment>
<dbReference type="Proteomes" id="UP001057279">
    <property type="component" value="Linkage Group LG03"/>
</dbReference>
<protein>
    <submittedName>
        <fullName evidence="1">Uncharacterized protein</fullName>
    </submittedName>
</protein>
<evidence type="ECO:0000313" key="2">
    <source>
        <dbReference type="Proteomes" id="UP001057279"/>
    </source>
</evidence>
<gene>
    <name evidence="1" type="ORF">MJG53_004704</name>
</gene>